<dbReference type="Proteomes" id="UP000030392">
    <property type="component" value="Unassembled WGS sequence"/>
</dbReference>
<dbReference type="AlphaFoldDB" id="A0A0A2C6Q9"/>
<reference evidence="2" key="1">
    <citation type="journal article" date="2014" name="Sci. Data">
        <title>Genomes of diverse isolates of the marine cyanobacterium Prochlorococcus.</title>
        <authorList>
            <person name="Biller S."/>
            <person name="Berube P."/>
            <person name="Thompson J."/>
            <person name="Kelly L."/>
            <person name="Roggensack S."/>
            <person name="Awad L."/>
            <person name="Roache-Johnson K."/>
            <person name="Ding H."/>
            <person name="Giovannoni S.J."/>
            <person name="Moore L.R."/>
            <person name="Chisholm S.W."/>
        </authorList>
    </citation>
    <scope>NUCLEOTIDE SEQUENCE [LARGE SCALE GENOMIC DNA]</scope>
    <source>
        <strain evidence="2">PAC1</strain>
    </source>
</reference>
<accession>A0A0A2C6Q9</accession>
<sequence>MPKNLPEKWIQGEAKSLNVYSDLGLKDCPVPYLTIYKNKAAKTKNLFCRWLPPEEEDIRDFKGKKRTPYYQSTGFDDPFLAGKEAINWVKEIRNGIEEEKRKKRFNASHSLHHYWSEYFPKLQRECETKRGGTKKINDTRLKWEGGNYGLSLQDWSKKRIDDIDYKDLTDYWELLDERGKIINSDMAETKRQQKTLLNKLFEEARRSDFPSLPEFYFPKIISGSKDSVDWLTKNEWHKLISYVIEKSSNVADKGISRDQYLNLKWNKNNRKNPRNYVDFYDALMTQWFFYTRAEDMPRLRIEWFREGSYETKTGQKEPQAILYMGEVKGHRPKDDSFSYRRNSLKWFRNFQKRKEKRGWCWFDFYDRPPNNPADSQVLETLNFLLQESLKDLRVKKKKRMTWTNIRHTAFALTVDELPELRQRDSLNDFASNGFTTLKMFDSTYLKKLDVERRARESRQKLARKRSVVKK</sequence>
<protein>
    <recommendedName>
        <fullName evidence="3">Phage integrase family</fullName>
    </recommendedName>
</protein>
<evidence type="ECO:0008006" key="3">
    <source>
        <dbReference type="Google" id="ProtNLM"/>
    </source>
</evidence>
<gene>
    <name evidence="1" type="ORF">EV03_1301</name>
</gene>
<evidence type="ECO:0000313" key="1">
    <source>
        <dbReference type="EMBL" id="KGG20339.1"/>
    </source>
</evidence>
<organism evidence="1 2">
    <name type="scientific">Prochlorococcus marinus str. PAC1</name>
    <dbReference type="NCBI Taxonomy" id="59924"/>
    <lineage>
        <taxon>Bacteria</taxon>
        <taxon>Bacillati</taxon>
        <taxon>Cyanobacteriota</taxon>
        <taxon>Cyanophyceae</taxon>
        <taxon>Synechococcales</taxon>
        <taxon>Prochlorococcaceae</taxon>
        <taxon>Prochlorococcus</taxon>
    </lineage>
</organism>
<comment type="caution">
    <text evidence="1">The sequence shown here is derived from an EMBL/GenBank/DDBJ whole genome shotgun (WGS) entry which is preliminary data.</text>
</comment>
<dbReference type="EMBL" id="JNAX01000012">
    <property type="protein sequence ID" value="KGG20339.1"/>
    <property type="molecule type" value="Genomic_DNA"/>
</dbReference>
<name>A0A0A2C6Q9_PROMR</name>
<proteinExistence type="predicted"/>
<dbReference type="RefSeq" id="WP_036906292.1">
    <property type="nucleotide sequence ID" value="NZ_CP138967.1"/>
</dbReference>
<evidence type="ECO:0000313" key="2">
    <source>
        <dbReference type="Proteomes" id="UP000030392"/>
    </source>
</evidence>